<reference evidence="3" key="1">
    <citation type="journal article" date="2019" name="Int. J. Syst. Evol. Microbiol.">
        <title>The Global Catalogue of Microorganisms (GCM) 10K type strain sequencing project: providing services to taxonomists for standard genome sequencing and annotation.</title>
        <authorList>
            <consortium name="The Broad Institute Genomics Platform"/>
            <consortium name="The Broad Institute Genome Sequencing Center for Infectious Disease"/>
            <person name="Wu L."/>
            <person name="Ma J."/>
        </authorList>
    </citation>
    <scope>NUCLEOTIDE SEQUENCE [LARGE SCALE GENOMIC DNA]</scope>
    <source>
        <strain evidence="3">CGMCC 4.1782</strain>
    </source>
</reference>
<dbReference type="Proteomes" id="UP001597374">
    <property type="component" value="Unassembled WGS sequence"/>
</dbReference>
<feature type="transmembrane region" description="Helical" evidence="1">
    <location>
        <begin position="53"/>
        <end position="83"/>
    </location>
</feature>
<keyword evidence="3" id="KW-1185">Reference proteome</keyword>
<keyword evidence="1" id="KW-0812">Transmembrane</keyword>
<dbReference type="EMBL" id="JBHUIM010000001">
    <property type="protein sequence ID" value="MFD2246166.1"/>
    <property type="molecule type" value="Genomic_DNA"/>
</dbReference>
<name>A0ABW5CUN6_9BACT</name>
<dbReference type="RefSeq" id="WP_250427849.1">
    <property type="nucleotide sequence ID" value="NZ_JALPRR010000001.1"/>
</dbReference>
<proteinExistence type="predicted"/>
<keyword evidence="1" id="KW-0472">Membrane</keyword>
<feature type="transmembrane region" description="Helical" evidence="1">
    <location>
        <begin position="12"/>
        <end position="32"/>
    </location>
</feature>
<organism evidence="2 3">
    <name type="scientific">Pontibacter ruber</name>
    <dbReference type="NCBI Taxonomy" id="1343895"/>
    <lineage>
        <taxon>Bacteria</taxon>
        <taxon>Pseudomonadati</taxon>
        <taxon>Bacteroidota</taxon>
        <taxon>Cytophagia</taxon>
        <taxon>Cytophagales</taxon>
        <taxon>Hymenobacteraceae</taxon>
        <taxon>Pontibacter</taxon>
    </lineage>
</organism>
<comment type="caution">
    <text evidence="2">The sequence shown here is derived from an EMBL/GenBank/DDBJ whole genome shotgun (WGS) entry which is preliminary data.</text>
</comment>
<accession>A0ABW5CUN6</accession>
<gene>
    <name evidence="2" type="ORF">ACFSKP_07850</name>
</gene>
<evidence type="ECO:0000256" key="1">
    <source>
        <dbReference type="SAM" id="Phobius"/>
    </source>
</evidence>
<protein>
    <submittedName>
        <fullName evidence="2">Uncharacterized protein</fullName>
    </submittedName>
</protein>
<evidence type="ECO:0000313" key="3">
    <source>
        <dbReference type="Proteomes" id="UP001597374"/>
    </source>
</evidence>
<evidence type="ECO:0000313" key="2">
    <source>
        <dbReference type="EMBL" id="MFD2246166.1"/>
    </source>
</evidence>
<keyword evidence="1" id="KW-1133">Transmembrane helix</keyword>
<sequence length="90" mass="9763">MILLSGGPSYGMIITILGALTGSAGIFIWLHIRAAKTLYYREGFSTSPIAQKALVYTFFLFAAAFTSLVAFYLLMILIGALLVTLGLQHM</sequence>